<evidence type="ECO:0000256" key="4">
    <source>
        <dbReference type="ARBA" id="ARBA00022989"/>
    </source>
</evidence>
<sequence>MGFDMDMAGFDGGSAIGSVEVKARRNWTVRCMACAKRTWRRARPLSRDLRFITSRYGTACGSLFLFQRFLLLLSVLVLFAHLPLLVLHVMNGNPGRLDAYGAGADAFTLCPTPLFPVPCSFFYGGFYTLRAGERDPWLALRYLGAMLASAGLMLYLTLLRWMQWDANLQSEMLEEDMRPRRWSKLVFQAWDFRLVSAEDKQNWGQSFATRLRAIMAEEEQARANAQRTRCQRYLLLLQRGFGLVLNLAFIACAWVAVYLSTVNRRDISNTLSSVVSGPVGEQVAGLAPNLVISAVGAALPKATKTLTSMESWAPATRARQNLWRLYLGKVLNLVVIIGLNVELLAGSPLYGNDSVLVEHDSLRYACAEDQAAAEFTSLVATELLVGMLIKPVSDLVSAWLTHKLLKCAFKSTEKFQKPEFEIADSAVQEIYFQCLLWVTQLLVPPMAVITPLLLLLNFKWSKFALVRLTSRPFVSETSALSVTLLQILGFSCIVYAGLVYTLVSRPLPHSPSCGPFKSGVAPWQMVTDMELPGVAVVTRILTAFATVILASILVISVVALLKSAVGLRAHRAAIDQLQAVLARNVDALQQELARLERQGELMKKRLEWHEKQKATV</sequence>
<protein>
    <recommendedName>
        <fullName evidence="8">TMC domain-containing protein</fullName>
    </recommendedName>
</protein>
<dbReference type="GO" id="GO:0005886">
    <property type="term" value="C:plasma membrane"/>
    <property type="evidence" value="ECO:0007669"/>
    <property type="project" value="InterPro"/>
</dbReference>
<feature type="transmembrane region" description="Helical" evidence="7">
    <location>
        <begin position="540"/>
        <end position="561"/>
    </location>
</feature>
<feature type="transmembrane region" description="Helical" evidence="7">
    <location>
        <begin position="321"/>
        <end position="341"/>
    </location>
</feature>
<accession>A0A7S2JMI8</accession>
<evidence type="ECO:0000256" key="3">
    <source>
        <dbReference type="ARBA" id="ARBA00022692"/>
    </source>
</evidence>
<dbReference type="PANTHER" id="PTHR23302:SF24">
    <property type="entry name" value="TMC DOMAIN-CONTAINING PROTEIN"/>
    <property type="match status" value="1"/>
</dbReference>
<evidence type="ECO:0000256" key="7">
    <source>
        <dbReference type="SAM" id="Phobius"/>
    </source>
</evidence>
<name>A0A7S2JMI8_9DINO</name>
<dbReference type="Pfam" id="PF07810">
    <property type="entry name" value="TMC"/>
    <property type="match status" value="1"/>
</dbReference>
<organism evidence="9">
    <name type="scientific">Zooxanthella nutricula</name>
    <dbReference type="NCBI Taxonomy" id="1333877"/>
    <lineage>
        <taxon>Eukaryota</taxon>
        <taxon>Sar</taxon>
        <taxon>Alveolata</taxon>
        <taxon>Dinophyceae</taxon>
        <taxon>Peridiniales</taxon>
        <taxon>Peridiniales incertae sedis</taxon>
        <taxon>Zooxanthella</taxon>
    </lineage>
</organism>
<dbReference type="InterPro" id="IPR038900">
    <property type="entry name" value="TMC"/>
</dbReference>
<feature type="domain" description="TMC" evidence="8">
    <location>
        <begin position="366"/>
        <end position="469"/>
    </location>
</feature>
<feature type="transmembrane region" description="Helical" evidence="7">
    <location>
        <begin position="479"/>
        <end position="502"/>
    </location>
</feature>
<comment type="similarity">
    <text evidence="2">Belongs to the TMC family.</text>
</comment>
<dbReference type="AlphaFoldDB" id="A0A7S2JMI8"/>
<feature type="coiled-coil region" evidence="6">
    <location>
        <begin position="578"/>
        <end position="612"/>
    </location>
</feature>
<dbReference type="PANTHER" id="PTHR23302">
    <property type="entry name" value="TRANSMEMBRANE CHANNEL-RELATED"/>
    <property type="match status" value="1"/>
</dbReference>
<keyword evidence="4 7" id="KW-1133">Transmembrane helix</keyword>
<evidence type="ECO:0000259" key="8">
    <source>
        <dbReference type="Pfam" id="PF07810"/>
    </source>
</evidence>
<evidence type="ECO:0000256" key="5">
    <source>
        <dbReference type="ARBA" id="ARBA00023136"/>
    </source>
</evidence>
<evidence type="ECO:0000313" key="9">
    <source>
        <dbReference type="EMBL" id="CAD9551453.1"/>
    </source>
</evidence>
<dbReference type="GO" id="GO:0008381">
    <property type="term" value="F:mechanosensitive monoatomic ion channel activity"/>
    <property type="evidence" value="ECO:0007669"/>
    <property type="project" value="TreeGrafter"/>
</dbReference>
<keyword evidence="5 7" id="KW-0472">Membrane</keyword>
<feature type="transmembrane region" description="Helical" evidence="7">
    <location>
        <begin position="139"/>
        <end position="159"/>
    </location>
</feature>
<feature type="transmembrane region" description="Helical" evidence="7">
    <location>
        <begin position="69"/>
        <end position="90"/>
    </location>
</feature>
<reference evidence="9" key="1">
    <citation type="submission" date="2021-01" db="EMBL/GenBank/DDBJ databases">
        <authorList>
            <person name="Corre E."/>
            <person name="Pelletier E."/>
            <person name="Niang G."/>
            <person name="Scheremetjew M."/>
            <person name="Finn R."/>
            <person name="Kale V."/>
            <person name="Holt S."/>
            <person name="Cochrane G."/>
            <person name="Meng A."/>
            <person name="Brown T."/>
            <person name="Cohen L."/>
        </authorList>
    </citation>
    <scope>NUCLEOTIDE SEQUENCE</scope>
    <source>
        <strain evidence="9">RCC3387</strain>
    </source>
</reference>
<gene>
    <name evidence="9" type="ORF">BRAN1462_LOCUS19547</name>
</gene>
<evidence type="ECO:0000256" key="6">
    <source>
        <dbReference type="SAM" id="Coils"/>
    </source>
</evidence>
<evidence type="ECO:0000256" key="2">
    <source>
        <dbReference type="ARBA" id="ARBA00006510"/>
    </source>
</evidence>
<evidence type="ECO:0000256" key="1">
    <source>
        <dbReference type="ARBA" id="ARBA00004141"/>
    </source>
</evidence>
<dbReference type="InterPro" id="IPR012496">
    <property type="entry name" value="TMC_dom"/>
</dbReference>
<proteinExistence type="inferred from homology"/>
<keyword evidence="6" id="KW-0175">Coiled coil</keyword>
<comment type="subcellular location">
    <subcellularLocation>
        <location evidence="1">Membrane</location>
        <topology evidence="1">Multi-pass membrane protein</topology>
    </subcellularLocation>
</comment>
<dbReference type="EMBL" id="HBGW01030915">
    <property type="protein sequence ID" value="CAD9551453.1"/>
    <property type="molecule type" value="Transcribed_RNA"/>
</dbReference>
<feature type="transmembrane region" description="Helical" evidence="7">
    <location>
        <begin position="236"/>
        <end position="259"/>
    </location>
</feature>
<feature type="transmembrane region" description="Helical" evidence="7">
    <location>
        <begin position="430"/>
        <end position="458"/>
    </location>
</feature>
<keyword evidence="3 7" id="KW-0812">Transmembrane</keyword>